<evidence type="ECO:0000313" key="3">
    <source>
        <dbReference type="Proteomes" id="UP000283260"/>
    </source>
</evidence>
<reference evidence="2 3" key="1">
    <citation type="submission" date="2016-10" db="EMBL/GenBank/DDBJ databases">
        <title>Comparative genome analysis of multiple Pseudomonas spp. focuses on biocontrol and plant growth promoting traits.</title>
        <authorList>
            <person name="Tao X.-Y."/>
            <person name="Taylor C.G."/>
        </authorList>
    </citation>
    <scope>NUCLEOTIDE SEQUENCE [LARGE SCALE GENOMIC DNA]</scope>
    <source>
        <strain evidence="2 3">94G2</strain>
    </source>
</reference>
<dbReference type="RefSeq" id="WP_123501421.1">
    <property type="nucleotide sequence ID" value="NZ_JBNDKA010000001.1"/>
</dbReference>
<protein>
    <submittedName>
        <fullName evidence="2">Uncharacterized protein</fullName>
    </submittedName>
</protein>
<proteinExistence type="predicted"/>
<feature type="transmembrane region" description="Helical" evidence="1">
    <location>
        <begin position="233"/>
        <end position="253"/>
    </location>
</feature>
<dbReference type="Proteomes" id="UP000283260">
    <property type="component" value="Unassembled WGS sequence"/>
</dbReference>
<comment type="caution">
    <text evidence="2">The sequence shown here is derived from an EMBL/GenBank/DDBJ whole genome shotgun (WGS) entry which is preliminary data.</text>
</comment>
<keyword evidence="1" id="KW-0812">Transmembrane</keyword>
<evidence type="ECO:0000256" key="1">
    <source>
        <dbReference type="SAM" id="Phobius"/>
    </source>
</evidence>
<keyword evidence="1" id="KW-1133">Transmembrane helix</keyword>
<feature type="transmembrane region" description="Helical" evidence="1">
    <location>
        <begin position="134"/>
        <end position="154"/>
    </location>
</feature>
<dbReference type="EMBL" id="MOBL01000044">
    <property type="protein sequence ID" value="RON26102.1"/>
    <property type="molecule type" value="Genomic_DNA"/>
</dbReference>
<dbReference type="InterPro" id="IPR046188">
    <property type="entry name" value="DUF6216"/>
</dbReference>
<dbReference type="Pfam" id="PF19723">
    <property type="entry name" value="DUF6216"/>
    <property type="match status" value="1"/>
</dbReference>
<name>A0A423IKX4_9PSED</name>
<feature type="transmembrane region" description="Helical" evidence="1">
    <location>
        <begin position="21"/>
        <end position="39"/>
    </location>
</feature>
<keyword evidence="1" id="KW-0472">Membrane</keyword>
<sequence length="270" mass="30002">MSDQEAQEKIIESVVGLLKDVSPWFSVAITAAIIIWAITRARSAHFLLDKVWRFIGGGAISDPDLTKAWMDIRDVEGFRFRTGINFQSKKSLCHTLKWLDDNGMSLKDLSFARAWISNRPWEFRQPKLRLIRSSVSLAIITLGILSLGMGFMAGEPRVLLSVKSSSATFWTDGTLATNFKLSSSTPEFSVTQTDCKHNKIEGVDEKDAKVICATLDPAAQKELKKMLLEQQALSGYVILLCIIFLVLTARYSARASMATKFYALSAPQAS</sequence>
<gene>
    <name evidence="2" type="ORF">BK661_26920</name>
</gene>
<dbReference type="AlphaFoldDB" id="A0A423IKX4"/>
<organism evidence="2 3">
    <name type="scientific">Pseudomonas frederiksbergensis</name>
    <dbReference type="NCBI Taxonomy" id="104087"/>
    <lineage>
        <taxon>Bacteria</taxon>
        <taxon>Pseudomonadati</taxon>
        <taxon>Pseudomonadota</taxon>
        <taxon>Gammaproteobacteria</taxon>
        <taxon>Pseudomonadales</taxon>
        <taxon>Pseudomonadaceae</taxon>
        <taxon>Pseudomonas</taxon>
    </lineage>
</organism>
<evidence type="ECO:0000313" key="2">
    <source>
        <dbReference type="EMBL" id="RON26102.1"/>
    </source>
</evidence>
<accession>A0A423IKX4</accession>